<accession>A0AB74DF75</accession>
<dbReference type="AlphaFoldDB" id="A0AB74DF75"/>
<name>A0AB74DF75_9BURK</name>
<comment type="caution">
    <text evidence="2">The sequence shown here is derived from an EMBL/GenBank/DDBJ whole genome shotgun (WGS) entry which is preliminary data.</text>
</comment>
<reference evidence="2 3" key="1">
    <citation type="submission" date="2018-08" db="EMBL/GenBank/DDBJ databases">
        <title>Comparative analysis of Burkholderia isolates from Puerto Rico.</title>
        <authorList>
            <person name="Hall C."/>
            <person name="Sahl J."/>
            <person name="Wagner D."/>
        </authorList>
    </citation>
    <scope>NUCLEOTIDE SEQUENCE [LARGE SCALE GENOMIC DNA]</scope>
    <source>
        <strain evidence="2 3">Bp8964</strain>
    </source>
</reference>
<dbReference type="Pfam" id="PF10881">
    <property type="entry name" value="DUF2726"/>
    <property type="match status" value="1"/>
</dbReference>
<sequence>MFSLSGFPRLAESAFWRENIVPDEINRRTHLLAHHVVLRIGGTTAAIKQVFNSEREFNIYQVVVQLCPNHLVFPNCALQSIMSYDRLKELVDQDDFGYYLRASVDIVVVSSTTYLPMLAIEVDSPWHDTDRQQVRDERKDRLFSTAGIPFLRLRPLGRPTPEVVRAEVASHIAELVSALRSDIPGYDQAQGLLRDLAEPNN</sequence>
<dbReference type="EMBL" id="QTNY01000002">
    <property type="protein sequence ID" value="RQP83427.1"/>
    <property type="molecule type" value="Genomic_DNA"/>
</dbReference>
<proteinExistence type="predicted"/>
<dbReference type="InterPro" id="IPR024402">
    <property type="entry name" value="DUF2726"/>
</dbReference>
<evidence type="ECO:0000313" key="3">
    <source>
        <dbReference type="Proteomes" id="UP000273734"/>
    </source>
</evidence>
<organism evidence="2 3">
    <name type="scientific">Burkholderia ubonensis</name>
    <dbReference type="NCBI Taxonomy" id="101571"/>
    <lineage>
        <taxon>Bacteria</taxon>
        <taxon>Pseudomonadati</taxon>
        <taxon>Pseudomonadota</taxon>
        <taxon>Betaproteobacteria</taxon>
        <taxon>Burkholderiales</taxon>
        <taxon>Burkholderiaceae</taxon>
        <taxon>Burkholderia</taxon>
        <taxon>Burkholderia cepacia complex</taxon>
    </lineage>
</organism>
<evidence type="ECO:0000313" key="2">
    <source>
        <dbReference type="EMBL" id="RQP83427.1"/>
    </source>
</evidence>
<dbReference type="Proteomes" id="UP000273734">
    <property type="component" value="Unassembled WGS sequence"/>
</dbReference>
<gene>
    <name evidence="2" type="ORF">DF015_04645</name>
</gene>
<feature type="domain" description="DUF2726" evidence="1">
    <location>
        <begin position="49"/>
        <end position="165"/>
    </location>
</feature>
<dbReference type="RefSeq" id="WP_095412625.1">
    <property type="nucleotide sequence ID" value="NZ_NQNA01000011.1"/>
</dbReference>
<evidence type="ECO:0000259" key="1">
    <source>
        <dbReference type="Pfam" id="PF10881"/>
    </source>
</evidence>
<protein>
    <submittedName>
        <fullName evidence="2">DUF2726 domain-containing protein</fullName>
    </submittedName>
</protein>